<accession>A0A3D8VLU4</accession>
<keyword evidence="1" id="KW-0812">Transmembrane</keyword>
<keyword evidence="1" id="KW-0472">Membrane</keyword>
<feature type="transmembrane region" description="Helical" evidence="1">
    <location>
        <begin position="16"/>
        <end position="34"/>
    </location>
</feature>
<sequence length="59" mass="6503">MTDPVVFIFSEGVLDVLRIVIALLLLVGSILLIVNGLKSRRILKEADEIKDKLKGGEKL</sequence>
<protein>
    <submittedName>
        <fullName evidence="2">Uncharacterized protein</fullName>
    </submittedName>
</protein>
<dbReference type="EMBL" id="QTLC01000048">
    <property type="protein sequence ID" value="RDY70315.1"/>
    <property type="molecule type" value="Genomic_DNA"/>
</dbReference>
<proteinExistence type="predicted"/>
<comment type="caution">
    <text evidence="2">The sequence shown here is derived from an EMBL/GenBank/DDBJ whole genome shotgun (WGS) entry which is preliminary data.</text>
</comment>
<dbReference type="AlphaFoldDB" id="A0A3D8VLU4"/>
<name>A0A3D8VLU4_9BACI</name>
<reference evidence="2 3" key="1">
    <citation type="submission" date="2018-08" db="EMBL/GenBank/DDBJ databases">
        <title>Genome sequence of strict halophilic Halobacillus trueperi SS1 isolated from Lunsu, a salty water body of North West Himalayas.</title>
        <authorList>
            <person name="Gupta S."/>
            <person name="Sharma P."/>
            <person name="Dev K."/>
            <person name="Baumler D."/>
            <person name="Sourirajan A."/>
        </authorList>
    </citation>
    <scope>NUCLEOTIDE SEQUENCE [LARGE SCALE GENOMIC DNA]</scope>
    <source>
        <strain evidence="2 3">SS1</strain>
    </source>
</reference>
<dbReference type="Proteomes" id="UP000257032">
    <property type="component" value="Unassembled WGS sequence"/>
</dbReference>
<keyword evidence="1" id="KW-1133">Transmembrane helix</keyword>
<gene>
    <name evidence="2" type="ORF">DXT76_13670</name>
</gene>
<evidence type="ECO:0000313" key="2">
    <source>
        <dbReference type="EMBL" id="RDY70315.1"/>
    </source>
</evidence>
<evidence type="ECO:0000313" key="3">
    <source>
        <dbReference type="Proteomes" id="UP000257032"/>
    </source>
</evidence>
<evidence type="ECO:0000256" key="1">
    <source>
        <dbReference type="SAM" id="Phobius"/>
    </source>
</evidence>
<organism evidence="2 3">
    <name type="scientific">Halobacillus trueperi</name>
    <dbReference type="NCBI Taxonomy" id="156205"/>
    <lineage>
        <taxon>Bacteria</taxon>
        <taxon>Bacillati</taxon>
        <taxon>Bacillota</taxon>
        <taxon>Bacilli</taxon>
        <taxon>Bacillales</taxon>
        <taxon>Bacillaceae</taxon>
        <taxon>Halobacillus</taxon>
    </lineage>
</organism>